<evidence type="ECO:0000256" key="1">
    <source>
        <dbReference type="SAM" id="MobiDB-lite"/>
    </source>
</evidence>
<dbReference type="AlphaFoldDB" id="A0A831X172"/>
<feature type="compositionally biased region" description="Basic and acidic residues" evidence="1">
    <location>
        <begin position="170"/>
        <end position="179"/>
    </location>
</feature>
<dbReference type="InterPro" id="IPR035958">
    <property type="entry name" value="SecB-like_sf"/>
</dbReference>
<sequence>MSTSRAQASRATRRDRKTSSQALTDTYSAFIAGLELEHLWLAALEVHNHHGPTTPQAGNVRVEDDATWEARDGGFRIYHTYNVIFLAASEAERPLATLRATYGLEFSSALPLTEELFAVFSTVNVPVNTWPYLRELIASTLGRFGWQPFALPTMKRLPRRSSRRRSSRSTRADPPEESS</sequence>
<gene>
    <name evidence="2" type="ORF">ENP34_04875</name>
</gene>
<dbReference type="Gene3D" id="3.10.420.10">
    <property type="entry name" value="SecB-like"/>
    <property type="match status" value="1"/>
</dbReference>
<accession>A0A831X172</accession>
<proteinExistence type="predicted"/>
<evidence type="ECO:0000313" key="2">
    <source>
        <dbReference type="EMBL" id="HEG90761.1"/>
    </source>
</evidence>
<dbReference type="EMBL" id="DSIY01000113">
    <property type="protein sequence ID" value="HEG90761.1"/>
    <property type="molecule type" value="Genomic_DNA"/>
</dbReference>
<reference evidence="2" key="1">
    <citation type="journal article" date="2020" name="mSystems">
        <title>Genome- and Community-Level Interaction Insights into Carbon Utilization and Element Cycling Functions of Hydrothermarchaeota in Hydrothermal Sediment.</title>
        <authorList>
            <person name="Zhou Z."/>
            <person name="Liu Y."/>
            <person name="Xu W."/>
            <person name="Pan J."/>
            <person name="Luo Z.H."/>
            <person name="Li M."/>
        </authorList>
    </citation>
    <scope>NUCLEOTIDE SEQUENCE [LARGE SCALE GENOMIC DNA]</scope>
    <source>
        <strain evidence="2">SpSt-210</strain>
    </source>
</reference>
<organism evidence="2">
    <name type="scientific">Thermorudis peleae</name>
    <dbReference type="NCBI Taxonomy" id="1382356"/>
    <lineage>
        <taxon>Bacteria</taxon>
        <taxon>Pseudomonadati</taxon>
        <taxon>Thermomicrobiota</taxon>
        <taxon>Thermomicrobia</taxon>
        <taxon>Thermomicrobia incertae sedis</taxon>
        <taxon>Thermorudis</taxon>
    </lineage>
</organism>
<feature type="region of interest" description="Disordered" evidence="1">
    <location>
        <begin position="157"/>
        <end position="179"/>
    </location>
</feature>
<comment type="caution">
    <text evidence="2">The sequence shown here is derived from an EMBL/GenBank/DDBJ whole genome shotgun (WGS) entry which is preliminary data.</text>
</comment>
<feature type="compositionally biased region" description="Basic residues" evidence="1">
    <location>
        <begin position="157"/>
        <end position="168"/>
    </location>
</feature>
<feature type="compositionally biased region" description="Low complexity" evidence="1">
    <location>
        <begin position="1"/>
        <end position="10"/>
    </location>
</feature>
<name>A0A831X172_9BACT</name>
<feature type="region of interest" description="Disordered" evidence="1">
    <location>
        <begin position="1"/>
        <end position="20"/>
    </location>
</feature>
<dbReference type="SUPFAM" id="SSF54611">
    <property type="entry name" value="SecB-like"/>
    <property type="match status" value="1"/>
</dbReference>
<protein>
    <submittedName>
        <fullName evidence="2">Uncharacterized protein</fullName>
    </submittedName>
</protein>